<dbReference type="AlphaFoldDB" id="T1AC47"/>
<keyword evidence="3 6" id="KW-0812">Transmembrane</keyword>
<evidence type="ECO:0000313" key="8">
    <source>
        <dbReference type="EMBL" id="EQD54607.1"/>
    </source>
</evidence>
<protein>
    <submittedName>
        <fullName evidence="8">Flagellar assembly protein J</fullName>
    </submittedName>
</protein>
<evidence type="ECO:0000256" key="2">
    <source>
        <dbReference type="ARBA" id="ARBA00022475"/>
    </source>
</evidence>
<evidence type="ECO:0000256" key="1">
    <source>
        <dbReference type="ARBA" id="ARBA00004651"/>
    </source>
</evidence>
<reference evidence="8" key="2">
    <citation type="journal article" date="2014" name="ISME J.">
        <title>Microbial stratification in low pH oxic and suboxic macroscopic growths along an acid mine drainage.</title>
        <authorList>
            <person name="Mendez-Garcia C."/>
            <person name="Mesa V."/>
            <person name="Sprenger R.R."/>
            <person name="Richter M."/>
            <person name="Diez M.S."/>
            <person name="Solano J."/>
            <person name="Bargiela R."/>
            <person name="Golyshina O.V."/>
            <person name="Manteca A."/>
            <person name="Ramos J.L."/>
            <person name="Gallego J.R."/>
            <person name="Llorente I."/>
            <person name="Martins Dos Santos V.A."/>
            <person name="Jensen O.N."/>
            <person name="Pelaez A.I."/>
            <person name="Sanchez J."/>
            <person name="Ferrer M."/>
        </authorList>
    </citation>
    <scope>NUCLEOTIDE SEQUENCE</scope>
</reference>
<sequence>GLLYALLNPIVQRQNHKINIDGSIPFFITAFATLSVSGADRIQILGILAGKEKLGYINEELKKIVNLTKNWKMSLGEIANFLAERTPSDLFADFLSRLGQATDSGQNFDEFLTTETNTVMANYENNYVSALYSFDLFKDMYISMLLAFAFMIAFIMIMPILIPVDMNVMMILAVLAMAMGESMIVVGIKTVLPYDPIWQRTGIRTNTETVLRIWFIGFGAISLSLLVIFFLTPYFISIPFYLLFAVAITPLAVPSIIGSNTEKEIMKKEEMFGSFIRALSGSASSRGNIVIEALGEIQLH</sequence>
<dbReference type="Pfam" id="PF00482">
    <property type="entry name" value="T2SSF"/>
    <property type="match status" value="1"/>
</dbReference>
<name>T1AC47_9ZZZZ</name>
<gene>
    <name evidence="8" type="ORF">B1A_12135</name>
</gene>
<proteinExistence type="predicted"/>
<evidence type="ECO:0000256" key="5">
    <source>
        <dbReference type="ARBA" id="ARBA00023136"/>
    </source>
</evidence>
<feature type="transmembrane region" description="Helical" evidence="6">
    <location>
        <begin position="213"/>
        <end position="232"/>
    </location>
</feature>
<evidence type="ECO:0000256" key="6">
    <source>
        <dbReference type="SAM" id="Phobius"/>
    </source>
</evidence>
<feature type="domain" description="Type II secretion system protein GspF" evidence="7">
    <location>
        <begin position="27"/>
        <end position="155"/>
    </location>
</feature>
<dbReference type="InterPro" id="IPR018076">
    <property type="entry name" value="T2SS_GspF_dom"/>
</dbReference>
<dbReference type="EMBL" id="AUZX01008769">
    <property type="protein sequence ID" value="EQD54607.1"/>
    <property type="molecule type" value="Genomic_DNA"/>
</dbReference>
<feature type="transmembrane region" description="Helical" evidence="6">
    <location>
        <begin position="238"/>
        <end position="258"/>
    </location>
</feature>
<evidence type="ECO:0000259" key="7">
    <source>
        <dbReference type="Pfam" id="PF00482"/>
    </source>
</evidence>
<keyword evidence="8" id="KW-0966">Cell projection</keyword>
<comment type="caution">
    <text evidence="8">The sequence shown here is derived from an EMBL/GenBank/DDBJ whole genome shotgun (WGS) entry which is preliminary data.</text>
</comment>
<dbReference type="GO" id="GO:0005886">
    <property type="term" value="C:plasma membrane"/>
    <property type="evidence" value="ECO:0007669"/>
    <property type="project" value="UniProtKB-SubCell"/>
</dbReference>
<comment type="subcellular location">
    <subcellularLocation>
        <location evidence="1">Cell membrane</location>
        <topology evidence="1">Multi-pass membrane protein</topology>
    </subcellularLocation>
</comment>
<keyword evidence="8" id="KW-0969">Cilium</keyword>
<accession>T1AC47</accession>
<evidence type="ECO:0000256" key="3">
    <source>
        <dbReference type="ARBA" id="ARBA00022692"/>
    </source>
</evidence>
<feature type="transmembrane region" description="Helical" evidence="6">
    <location>
        <begin position="168"/>
        <end position="192"/>
    </location>
</feature>
<keyword evidence="2" id="KW-1003">Cell membrane</keyword>
<feature type="non-terminal residue" evidence="8">
    <location>
        <position position="1"/>
    </location>
</feature>
<feature type="non-terminal residue" evidence="8">
    <location>
        <position position="300"/>
    </location>
</feature>
<keyword evidence="5 6" id="KW-0472">Membrane</keyword>
<dbReference type="PANTHER" id="PTHR35402">
    <property type="entry name" value="INTEGRAL MEMBRANE PROTEIN-RELATED"/>
    <property type="match status" value="1"/>
</dbReference>
<keyword evidence="8" id="KW-0282">Flagellum</keyword>
<organism evidence="8">
    <name type="scientific">mine drainage metagenome</name>
    <dbReference type="NCBI Taxonomy" id="410659"/>
    <lineage>
        <taxon>unclassified sequences</taxon>
        <taxon>metagenomes</taxon>
        <taxon>ecological metagenomes</taxon>
    </lineage>
</organism>
<reference evidence="8" key="1">
    <citation type="submission" date="2013-08" db="EMBL/GenBank/DDBJ databases">
        <authorList>
            <person name="Mendez C."/>
            <person name="Richter M."/>
            <person name="Ferrer M."/>
            <person name="Sanchez J."/>
        </authorList>
    </citation>
    <scope>NUCLEOTIDE SEQUENCE</scope>
</reference>
<keyword evidence="4 6" id="KW-1133">Transmembrane helix</keyword>
<dbReference type="InterPro" id="IPR056569">
    <property type="entry name" value="ArlJ-like"/>
</dbReference>
<dbReference type="PANTHER" id="PTHR35402:SF2">
    <property type="entry name" value="FLAGELLA ACCESSORY PROTEIN J"/>
    <property type="match status" value="1"/>
</dbReference>
<evidence type="ECO:0000256" key="4">
    <source>
        <dbReference type="ARBA" id="ARBA00022989"/>
    </source>
</evidence>
<feature type="transmembrane region" description="Helical" evidence="6">
    <location>
        <begin position="141"/>
        <end position="162"/>
    </location>
</feature>